<sequence length="106" mass="11813">MKIPSVFRGAFDIFSYRHEPQVARRLGTLYWYALVALCSVAVLSFTVLGVRFLIPPESAQLVGVRGGEEVTLNRAELQATLSAFEERAAAFERLRAQGQNRADPSR</sequence>
<dbReference type="AlphaFoldDB" id="A0A2H0U9X9"/>
<keyword evidence="1" id="KW-1133">Transmembrane helix</keyword>
<comment type="caution">
    <text evidence="2">The sequence shown here is derived from an EMBL/GenBank/DDBJ whole genome shotgun (WGS) entry which is preliminary data.</text>
</comment>
<dbReference type="EMBL" id="PFBM01000012">
    <property type="protein sequence ID" value="PIR82496.1"/>
    <property type="molecule type" value="Genomic_DNA"/>
</dbReference>
<evidence type="ECO:0000313" key="3">
    <source>
        <dbReference type="Proteomes" id="UP000231379"/>
    </source>
</evidence>
<keyword evidence="1" id="KW-0472">Membrane</keyword>
<proteinExistence type="predicted"/>
<feature type="transmembrane region" description="Helical" evidence="1">
    <location>
        <begin position="29"/>
        <end position="54"/>
    </location>
</feature>
<keyword evidence="1" id="KW-0812">Transmembrane</keyword>
<evidence type="ECO:0000313" key="2">
    <source>
        <dbReference type="EMBL" id="PIR82496.1"/>
    </source>
</evidence>
<dbReference type="Proteomes" id="UP000231379">
    <property type="component" value="Unassembled WGS sequence"/>
</dbReference>
<gene>
    <name evidence="2" type="ORF">COU20_01685</name>
</gene>
<reference evidence="3" key="1">
    <citation type="submission" date="2017-09" db="EMBL/GenBank/DDBJ databases">
        <title>Depth-based differentiation of microbial function through sediment-hosted aquifers and enrichment of novel symbionts in the deep terrestrial subsurface.</title>
        <authorList>
            <person name="Probst A.J."/>
            <person name="Ladd B."/>
            <person name="Jarett J.K."/>
            <person name="Geller-Mcgrath D.E."/>
            <person name="Sieber C.M.K."/>
            <person name="Emerson J.B."/>
            <person name="Anantharaman K."/>
            <person name="Thomas B.C."/>
            <person name="Malmstrom R."/>
            <person name="Stieglmeier M."/>
            <person name="Klingl A."/>
            <person name="Woyke T."/>
            <person name="Ryan C.M."/>
            <person name="Banfield J.F."/>
        </authorList>
    </citation>
    <scope>NUCLEOTIDE SEQUENCE [LARGE SCALE GENOMIC DNA]</scope>
</reference>
<accession>A0A2H0U9X9</accession>
<name>A0A2H0U9X9_9BACT</name>
<organism evidence="2 3">
    <name type="scientific">Candidatus Kaiserbacteria bacterium CG10_big_fil_rev_8_21_14_0_10_59_10</name>
    <dbReference type="NCBI Taxonomy" id="1974612"/>
    <lineage>
        <taxon>Bacteria</taxon>
        <taxon>Candidatus Kaiseribacteriota</taxon>
    </lineage>
</organism>
<evidence type="ECO:0000256" key="1">
    <source>
        <dbReference type="SAM" id="Phobius"/>
    </source>
</evidence>
<protein>
    <submittedName>
        <fullName evidence="2">Uncharacterized protein</fullName>
    </submittedName>
</protein>